<keyword evidence="1 4" id="KW-0312">Gluconeogenesis</keyword>
<dbReference type="AlphaFoldDB" id="A0A1B9F5T6"/>
<evidence type="ECO:0000256" key="1">
    <source>
        <dbReference type="ARBA" id="ARBA00022432"/>
    </source>
</evidence>
<comment type="catalytic activity">
    <reaction evidence="4">
        <text>alpha-D-glucose 6-phosphate = beta-D-fructose 6-phosphate</text>
        <dbReference type="Rhea" id="RHEA:11816"/>
        <dbReference type="ChEBI" id="CHEBI:57634"/>
        <dbReference type="ChEBI" id="CHEBI:58225"/>
        <dbReference type="EC" id="5.3.1.9"/>
    </reaction>
</comment>
<protein>
    <recommendedName>
        <fullName evidence="4">Glucose-6-phosphate isomerase</fullName>
        <ecNumber evidence="4">5.3.1.9</ecNumber>
    </recommendedName>
</protein>
<comment type="similarity">
    <text evidence="4">Belongs to the GPI family.</text>
</comment>
<dbReference type="Proteomes" id="UP000093080">
    <property type="component" value="Unassembled WGS sequence"/>
</dbReference>
<organism evidence="5 6">
    <name type="scientific">Dissulfuribacter thermophilus</name>
    <dbReference type="NCBI Taxonomy" id="1156395"/>
    <lineage>
        <taxon>Bacteria</taxon>
        <taxon>Pseudomonadati</taxon>
        <taxon>Thermodesulfobacteriota</taxon>
        <taxon>Dissulfuribacteria</taxon>
        <taxon>Dissulfuribacterales</taxon>
        <taxon>Dissulfuribacteraceae</taxon>
        <taxon>Dissulfuribacter</taxon>
    </lineage>
</organism>
<dbReference type="STRING" id="1156395.DBT_1617"/>
<dbReference type="EMBL" id="MAGO01000007">
    <property type="protein sequence ID" value="OCC15131.1"/>
    <property type="molecule type" value="Genomic_DNA"/>
</dbReference>
<comment type="caution">
    <text evidence="5">The sequence shown here is derived from an EMBL/GenBank/DDBJ whole genome shotgun (WGS) entry which is preliminary data.</text>
</comment>
<keyword evidence="2 4" id="KW-0324">Glycolysis</keyword>
<dbReference type="GO" id="GO:0048029">
    <property type="term" value="F:monosaccharide binding"/>
    <property type="evidence" value="ECO:0007669"/>
    <property type="project" value="TreeGrafter"/>
</dbReference>
<dbReference type="EC" id="5.3.1.9" evidence="4"/>
<dbReference type="PATRIC" id="fig|1156395.6.peg.1633"/>
<dbReference type="CDD" id="cd05015">
    <property type="entry name" value="SIS_PGI_1"/>
    <property type="match status" value="1"/>
</dbReference>
<dbReference type="UniPathway" id="UPA00109">
    <property type="reaction ID" value="UER00181"/>
</dbReference>
<name>A0A1B9F5T6_9BACT</name>
<dbReference type="Pfam" id="PF00342">
    <property type="entry name" value="PGI"/>
    <property type="match status" value="1"/>
</dbReference>
<gene>
    <name evidence="5" type="ORF">DBT_1617</name>
</gene>
<evidence type="ECO:0000313" key="6">
    <source>
        <dbReference type="Proteomes" id="UP000093080"/>
    </source>
</evidence>
<dbReference type="GO" id="GO:0006096">
    <property type="term" value="P:glycolytic process"/>
    <property type="evidence" value="ECO:0007669"/>
    <property type="project" value="UniProtKB-UniPathway"/>
</dbReference>
<keyword evidence="3 4" id="KW-0413">Isomerase</keyword>
<dbReference type="InterPro" id="IPR035476">
    <property type="entry name" value="SIS_PGI_1"/>
</dbReference>
<dbReference type="GO" id="GO:0004347">
    <property type="term" value="F:glucose-6-phosphate isomerase activity"/>
    <property type="evidence" value="ECO:0007669"/>
    <property type="project" value="UniProtKB-EC"/>
</dbReference>
<dbReference type="InterPro" id="IPR046348">
    <property type="entry name" value="SIS_dom_sf"/>
</dbReference>
<dbReference type="PANTHER" id="PTHR11469">
    <property type="entry name" value="GLUCOSE-6-PHOSPHATE ISOMERASE"/>
    <property type="match status" value="1"/>
</dbReference>
<dbReference type="PROSITE" id="PS51463">
    <property type="entry name" value="P_GLUCOSE_ISOMERASE_3"/>
    <property type="match status" value="1"/>
</dbReference>
<sequence length="560" mass="63272">MFVRPSYLPLDDKQEVLKRFLNKDPSLWSEDQETQAAISNRLGWMDCIEDMKAHLGDIKAFSQEVKQKGIKDIVLLGMGGSSLAPLVLSSILGPNQGYPALKVLDTTDPEEIDRTKKVLDREKTLFIVASKSGKTIEPNALFAYFWDWVKGQDGSPGNYFVAITDPGSPLETLAQEKGFWRTFLNRPDIGGRYSALTFYGLVPAALIGIDVERLLLEGEKMAKTCLNTLKWDENPACILGEFLGEYGVQSRDKLSLLFDPKIRPFGLWLDQLIAESTGKETRGLVPIIGETTGIPGFYGGERIFVYTRLKSTPAEESFDGFIKELREADFPVYEILIEDPYEIGGQFFLWEMAVALASHFFAVNPFDEPDVIAAKEKTKQAIEVYRKDGKFPVKFWVDPKSNINFRASSMIAASMKGLSRAIIDLFQVLPSWGYVAFLPYLPYEDRIDEIFQDMRHLVRQEKGCATTFAYGPRYLHSSGQLHKGGPISGGYFIFTRKRAKEYDEIPGYGMSFWHMQFAQALGDFEALELAKKRVIHIHLPADYMTGLETFKRVLSRAIKL</sequence>
<dbReference type="GO" id="GO:0051156">
    <property type="term" value="P:glucose 6-phosphate metabolic process"/>
    <property type="evidence" value="ECO:0007669"/>
    <property type="project" value="TreeGrafter"/>
</dbReference>
<evidence type="ECO:0000256" key="3">
    <source>
        <dbReference type="ARBA" id="ARBA00023235"/>
    </source>
</evidence>
<reference evidence="5 6" key="1">
    <citation type="submission" date="2016-06" db="EMBL/GenBank/DDBJ databases">
        <title>Respiratory ammonification of nitrate coupled to the oxidation of elemental sulfur in deep-sea autotrophic thermophilic bacteria.</title>
        <authorList>
            <person name="Slobodkina G.B."/>
            <person name="Mardanov A.V."/>
            <person name="Ravin N.V."/>
            <person name="Frolova A.A."/>
            <person name="Viryasiv M.B."/>
            <person name="Chernyh N.A."/>
            <person name="Bonch-Osmolovskaya E.A."/>
            <person name="Slobodkin A.I."/>
        </authorList>
    </citation>
    <scope>NUCLEOTIDE SEQUENCE [LARGE SCALE GENOMIC DNA]</scope>
    <source>
        <strain evidence="5 6">S69</strain>
    </source>
</reference>
<dbReference type="Gene3D" id="3.40.50.10490">
    <property type="entry name" value="Glucose-6-phosphate isomerase like protein, domain 1"/>
    <property type="match status" value="3"/>
</dbReference>
<dbReference type="GO" id="GO:0006094">
    <property type="term" value="P:gluconeogenesis"/>
    <property type="evidence" value="ECO:0007669"/>
    <property type="project" value="UniProtKB-KW"/>
</dbReference>
<comment type="pathway">
    <text evidence="4">Carbohydrate degradation; glycolysis; D-glyceraldehyde 3-phosphate and glycerone phosphate from D-glucose: step 2/4.</text>
</comment>
<dbReference type="SUPFAM" id="SSF53697">
    <property type="entry name" value="SIS domain"/>
    <property type="match status" value="1"/>
</dbReference>
<dbReference type="PRINTS" id="PR00662">
    <property type="entry name" value="G6PISOMERASE"/>
</dbReference>
<dbReference type="GO" id="GO:0097367">
    <property type="term" value="F:carbohydrate derivative binding"/>
    <property type="evidence" value="ECO:0007669"/>
    <property type="project" value="InterPro"/>
</dbReference>
<dbReference type="PANTHER" id="PTHR11469:SF1">
    <property type="entry name" value="GLUCOSE-6-PHOSPHATE ISOMERASE"/>
    <property type="match status" value="1"/>
</dbReference>
<evidence type="ECO:0000313" key="5">
    <source>
        <dbReference type="EMBL" id="OCC15131.1"/>
    </source>
</evidence>
<dbReference type="RefSeq" id="WP_067618702.1">
    <property type="nucleotide sequence ID" value="NZ_MAGO01000007.1"/>
</dbReference>
<dbReference type="GO" id="GO:0005829">
    <property type="term" value="C:cytosol"/>
    <property type="evidence" value="ECO:0007669"/>
    <property type="project" value="TreeGrafter"/>
</dbReference>
<evidence type="ECO:0000256" key="4">
    <source>
        <dbReference type="RuleBase" id="RU000612"/>
    </source>
</evidence>
<dbReference type="OrthoDB" id="140919at2"/>
<accession>A0A1B9F5T6</accession>
<dbReference type="InterPro" id="IPR001672">
    <property type="entry name" value="G6P_Isomerase"/>
</dbReference>
<evidence type="ECO:0000256" key="2">
    <source>
        <dbReference type="ARBA" id="ARBA00023152"/>
    </source>
</evidence>
<keyword evidence="6" id="KW-1185">Reference proteome</keyword>
<proteinExistence type="inferred from homology"/>